<gene>
    <name evidence="1" type="ORF">I6N95_18705</name>
</gene>
<organism evidence="1 2">
    <name type="scientific">Vagococcus allomyrinae</name>
    <dbReference type="NCBI Taxonomy" id="2794353"/>
    <lineage>
        <taxon>Bacteria</taxon>
        <taxon>Bacillati</taxon>
        <taxon>Bacillota</taxon>
        <taxon>Bacilli</taxon>
        <taxon>Lactobacillales</taxon>
        <taxon>Enterococcaceae</taxon>
        <taxon>Vagococcus</taxon>
    </lineage>
</organism>
<dbReference type="EMBL" id="JAEEGA010000013">
    <property type="protein sequence ID" value="MBP1043050.1"/>
    <property type="molecule type" value="Genomic_DNA"/>
</dbReference>
<dbReference type="AlphaFoldDB" id="A0A940SW79"/>
<proteinExistence type="predicted"/>
<reference evidence="1" key="1">
    <citation type="submission" date="2020-12" db="EMBL/GenBank/DDBJ databases">
        <title>Vagococcus allomyrinae sp. nov. and Enterococcus lavae sp. nov., isolated from the larvae of Allomyrina dichotoma.</title>
        <authorList>
            <person name="Lee S.D."/>
        </authorList>
    </citation>
    <scope>NUCLEOTIDE SEQUENCE</scope>
    <source>
        <strain evidence="1">BWB3-3</strain>
    </source>
</reference>
<dbReference type="RefSeq" id="WP_209530861.1">
    <property type="nucleotide sequence ID" value="NZ_JAEEGA010000013.1"/>
</dbReference>
<evidence type="ECO:0008006" key="3">
    <source>
        <dbReference type="Google" id="ProtNLM"/>
    </source>
</evidence>
<accession>A0A940SW79</accession>
<name>A0A940SW79_9ENTE</name>
<evidence type="ECO:0000313" key="2">
    <source>
        <dbReference type="Proteomes" id="UP000674938"/>
    </source>
</evidence>
<sequence>MKKNKVYIYVASLIVLALFLVGCSVSDDYQGEWFALDGTNSEVIITIDEKNLIYEKTKHPLKQVGVGTENGMKYYKIKLDDESFILVYPEKENENEAVIIKPNDEDRPLEGKILFKMNRKEYPKQN</sequence>
<dbReference type="PROSITE" id="PS51257">
    <property type="entry name" value="PROKAR_LIPOPROTEIN"/>
    <property type="match status" value="1"/>
</dbReference>
<comment type="caution">
    <text evidence="1">The sequence shown here is derived from an EMBL/GenBank/DDBJ whole genome shotgun (WGS) entry which is preliminary data.</text>
</comment>
<evidence type="ECO:0000313" key="1">
    <source>
        <dbReference type="EMBL" id="MBP1043050.1"/>
    </source>
</evidence>
<protein>
    <recommendedName>
        <fullName evidence="3">Lipoprotein</fullName>
    </recommendedName>
</protein>
<dbReference type="Proteomes" id="UP000674938">
    <property type="component" value="Unassembled WGS sequence"/>
</dbReference>
<keyword evidence="2" id="KW-1185">Reference proteome</keyword>